<proteinExistence type="predicted"/>
<gene>
    <name evidence="2" type="ORF">MARPO_0082s0061</name>
</gene>
<reference evidence="3" key="1">
    <citation type="journal article" date="2017" name="Cell">
        <title>Insights into land plant evolution garnered from the Marchantia polymorpha genome.</title>
        <authorList>
            <person name="Bowman J.L."/>
            <person name="Kohchi T."/>
            <person name="Yamato K.T."/>
            <person name="Jenkins J."/>
            <person name="Shu S."/>
            <person name="Ishizaki K."/>
            <person name="Yamaoka S."/>
            <person name="Nishihama R."/>
            <person name="Nakamura Y."/>
            <person name="Berger F."/>
            <person name="Adam C."/>
            <person name="Aki S.S."/>
            <person name="Althoff F."/>
            <person name="Araki T."/>
            <person name="Arteaga-Vazquez M.A."/>
            <person name="Balasubrmanian S."/>
            <person name="Barry K."/>
            <person name="Bauer D."/>
            <person name="Boehm C.R."/>
            <person name="Briginshaw L."/>
            <person name="Caballero-Perez J."/>
            <person name="Catarino B."/>
            <person name="Chen F."/>
            <person name="Chiyoda S."/>
            <person name="Chovatia M."/>
            <person name="Davies K.M."/>
            <person name="Delmans M."/>
            <person name="Demura T."/>
            <person name="Dierschke T."/>
            <person name="Dolan L."/>
            <person name="Dorantes-Acosta A.E."/>
            <person name="Eklund D.M."/>
            <person name="Florent S.N."/>
            <person name="Flores-Sandoval E."/>
            <person name="Fujiyama A."/>
            <person name="Fukuzawa H."/>
            <person name="Galik B."/>
            <person name="Grimanelli D."/>
            <person name="Grimwood J."/>
            <person name="Grossniklaus U."/>
            <person name="Hamada T."/>
            <person name="Haseloff J."/>
            <person name="Hetherington A.J."/>
            <person name="Higo A."/>
            <person name="Hirakawa Y."/>
            <person name="Hundley H.N."/>
            <person name="Ikeda Y."/>
            <person name="Inoue K."/>
            <person name="Inoue S.I."/>
            <person name="Ishida S."/>
            <person name="Jia Q."/>
            <person name="Kakita M."/>
            <person name="Kanazawa T."/>
            <person name="Kawai Y."/>
            <person name="Kawashima T."/>
            <person name="Kennedy M."/>
            <person name="Kinose K."/>
            <person name="Kinoshita T."/>
            <person name="Kohara Y."/>
            <person name="Koide E."/>
            <person name="Komatsu K."/>
            <person name="Kopischke S."/>
            <person name="Kubo M."/>
            <person name="Kyozuka J."/>
            <person name="Lagercrantz U."/>
            <person name="Lin S.S."/>
            <person name="Lindquist E."/>
            <person name="Lipzen A.M."/>
            <person name="Lu C.W."/>
            <person name="De Luna E."/>
            <person name="Martienssen R.A."/>
            <person name="Minamino N."/>
            <person name="Mizutani M."/>
            <person name="Mizutani M."/>
            <person name="Mochizuki N."/>
            <person name="Monte I."/>
            <person name="Mosher R."/>
            <person name="Nagasaki H."/>
            <person name="Nakagami H."/>
            <person name="Naramoto S."/>
            <person name="Nishitani K."/>
            <person name="Ohtani M."/>
            <person name="Okamoto T."/>
            <person name="Okumura M."/>
            <person name="Phillips J."/>
            <person name="Pollak B."/>
            <person name="Reinders A."/>
            <person name="Rovekamp M."/>
            <person name="Sano R."/>
            <person name="Sawa S."/>
            <person name="Schmid M.W."/>
            <person name="Shirakawa M."/>
            <person name="Solano R."/>
            <person name="Spunde A."/>
            <person name="Suetsugu N."/>
            <person name="Sugano S."/>
            <person name="Sugiyama A."/>
            <person name="Sun R."/>
            <person name="Suzuki Y."/>
            <person name="Takenaka M."/>
            <person name="Takezawa D."/>
            <person name="Tomogane H."/>
            <person name="Tsuzuki M."/>
            <person name="Ueda T."/>
            <person name="Umeda M."/>
            <person name="Ward J.M."/>
            <person name="Watanabe Y."/>
            <person name="Yazaki K."/>
            <person name="Yokoyama R."/>
            <person name="Yoshitake Y."/>
            <person name="Yotsui I."/>
            <person name="Zachgo S."/>
            <person name="Schmutz J."/>
        </authorList>
    </citation>
    <scope>NUCLEOTIDE SEQUENCE [LARGE SCALE GENOMIC DNA]</scope>
    <source>
        <strain evidence="3">Tak-1</strain>
    </source>
</reference>
<dbReference type="GO" id="GO:0008168">
    <property type="term" value="F:methyltransferase activity"/>
    <property type="evidence" value="ECO:0007669"/>
    <property type="project" value="InterPro"/>
</dbReference>
<evidence type="ECO:0000313" key="3">
    <source>
        <dbReference type="Proteomes" id="UP000244005"/>
    </source>
</evidence>
<evidence type="ECO:0000256" key="1">
    <source>
        <dbReference type="SAM" id="MobiDB-lite"/>
    </source>
</evidence>
<dbReference type="InterPro" id="IPR044689">
    <property type="entry name" value="CGR2/3"/>
</dbReference>
<dbReference type="OrthoDB" id="745247at2759"/>
<dbReference type="GO" id="GO:0045488">
    <property type="term" value="P:pectin metabolic process"/>
    <property type="evidence" value="ECO:0007669"/>
    <property type="project" value="InterPro"/>
</dbReference>
<dbReference type="AlphaFoldDB" id="A0A2R6WK47"/>
<organism evidence="2 3">
    <name type="scientific">Marchantia polymorpha</name>
    <name type="common">Common liverwort</name>
    <name type="synonym">Marchantia aquatica</name>
    <dbReference type="NCBI Taxonomy" id="3197"/>
    <lineage>
        <taxon>Eukaryota</taxon>
        <taxon>Viridiplantae</taxon>
        <taxon>Streptophyta</taxon>
        <taxon>Embryophyta</taxon>
        <taxon>Marchantiophyta</taxon>
        <taxon>Marchantiopsida</taxon>
        <taxon>Marchantiidae</taxon>
        <taxon>Marchantiales</taxon>
        <taxon>Marchantiaceae</taxon>
        <taxon>Marchantia</taxon>
    </lineage>
</organism>
<feature type="region of interest" description="Disordered" evidence="1">
    <location>
        <begin position="44"/>
        <end position="68"/>
    </location>
</feature>
<dbReference type="PANTHER" id="PTHR34208">
    <property type="entry name" value="S-ADENOSYL-L-METHIONINE-DEPENDENT METHYLTRANSFERASE-RELATED"/>
    <property type="match status" value="1"/>
</dbReference>
<dbReference type="PANTHER" id="PTHR34208:SF5">
    <property type="entry name" value="OS01G0144000 PROTEIN"/>
    <property type="match status" value="1"/>
</dbReference>
<dbReference type="OMA" id="SHCKSFV"/>
<name>A0A2R6WK47_MARPO</name>
<sequence length="310" mass="34173">MRVSPADGLVCSRTPAGARGAFSCISKQRQWWGKMSMSVMARRLGGVTPRRDTEDIELGSAEPTEPKSASSPFITVVLLLVGIILITSYSNYTPGSGNVHISTDDDDDDAANRVECPINVCGAIPILKQLYGEIMGRSLHMGPESCGVVSKLREEGNEVWGIQPHTYVMHGPLHIMCRELIKKGVVRIGDPSRIPYRAKSFSFVLVTGTLEPMNSKELNQTLRYLARITTHRLVVIVGDGGDGAGRANVAGKVQKTPKPRSRSWWQRRLQGVGLEEDEDLARRFQTLQAATTFKTSSNIFHLRVPHSEQH</sequence>
<accession>A0A2R6WK47</accession>
<protein>
    <submittedName>
        <fullName evidence="2">Uncharacterized protein</fullName>
    </submittedName>
</protein>
<evidence type="ECO:0000313" key="2">
    <source>
        <dbReference type="EMBL" id="PTQ34222.1"/>
    </source>
</evidence>
<keyword evidence="3" id="KW-1185">Reference proteome</keyword>
<dbReference type="EMBL" id="KZ772754">
    <property type="protein sequence ID" value="PTQ34222.1"/>
    <property type="molecule type" value="Genomic_DNA"/>
</dbReference>
<dbReference type="Proteomes" id="UP000244005">
    <property type="component" value="Unassembled WGS sequence"/>
</dbReference>
<dbReference type="Gramene" id="Mp2g15640.1">
    <property type="protein sequence ID" value="Mp2g15640.1.cds"/>
    <property type="gene ID" value="Mp2g15640"/>
</dbReference>